<comment type="function">
    <text evidence="1">Alpha-L-fucosidase is responsible for hydrolyzing the alpha-1,6-linked fucose joined to the reducing-end N-acetylglucosamine of the carbohydrate moieties of glycoproteins.</text>
</comment>
<keyword evidence="4 10" id="KW-0732">Signal</keyword>
<evidence type="ECO:0000256" key="5">
    <source>
        <dbReference type="ARBA" id="ARBA00022801"/>
    </source>
</evidence>
<gene>
    <name evidence="13" type="primary">Fuca_1</name>
    <name evidence="13" type="ORF">Bhyg_00429</name>
</gene>
<organism evidence="13 14">
    <name type="scientific">Pseudolycoriella hygida</name>
    <dbReference type="NCBI Taxonomy" id="35572"/>
    <lineage>
        <taxon>Eukaryota</taxon>
        <taxon>Metazoa</taxon>
        <taxon>Ecdysozoa</taxon>
        <taxon>Arthropoda</taxon>
        <taxon>Hexapoda</taxon>
        <taxon>Insecta</taxon>
        <taxon>Pterygota</taxon>
        <taxon>Neoptera</taxon>
        <taxon>Endopterygota</taxon>
        <taxon>Diptera</taxon>
        <taxon>Nematocera</taxon>
        <taxon>Sciaroidea</taxon>
        <taxon>Sciaridae</taxon>
        <taxon>Pseudolycoriella</taxon>
    </lineage>
</organism>
<evidence type="ECO:0000256" key="6">
    <source>
        <dbReference type="ARBA" id="ARBA00023180"/>
    </source>
</evidence>
<dbReference type="EMBL" id="WJQU01000001">
    <property type="protein sequence ID" value="KAJ6645225.1"/>
    <property type="molecule type" value="Genomic_DNA"/>
</dbReference>
<keyword evidence="6" id="KW-0325">Glycoprotein</keyword>
<dbReference type="Proteomes" id="UP001151699">
    <property type="component" value="Chromosome A"/>
</dbReference>
<dbReference type="InterPro" id="IPR057739">
    <property type="entry name" value="Glyco_hydro_29_N"/>
</dbReference>
<evidence type="ECO:0000256" key="7">
    <source>
        <dbReference type="ARBA" id="ARBA00023295"/>
    </source>
</evidence>
<feature type="domain" description="Glycoside hydrolase family 29 N-terminal" evidence="11">
    <location>
        <begin position="28"/>
        <end position="365"/>
    </location>
</feature>
<keyword evidence="14" id="KW-1185">Reference proteome</keyword>
<evidence type="ECO:0000256" key="4">
    <source>
        <dbReference type="ARBA" id="ARBA00022729"/>
    </source>
</evidence>
<dbReference type="PRINTS" id="PR00741">
    <property type="entry name" value="GLHYDRLASE29"/>
</dbReference>
<dbReference type="PIRSF" id="PIRSF001092">
    <property type="entry name" value="Alpha-L-fucosidase"/>
    <property type="match status" value="1"/>
</dbReference>
<dbReference type="EC" id="3.2.1.51" evidence="3"/>
<dbReference type="GO" id="GO:0005764">
    <property type="term" value="C:lysosome"/>
    <property type="evidence" value="ECO:0007669"/>
    <property type="project" value="TreeGrafter"/>
</dbReference>
<evidence type="ECO:0000256" key="3">
    <source>
        <dbReference type="ARBA" id="ARBA00012662"/>
    </source>
</evidence>
<dbReference type="GO" id="GO:0006004">
    <property type="term" value="P:fucose metabolic process"/>
    <property type="evidence" value="ECO:0007669"/>
    <property type="project" value="InterPro"/>
</dbReference>
<reference evidence="13" key="1">
    <citation type="submission" date="2022-07" db="EMBL/GenBank/DDBJ databases">
        <authorList>
            <person name="Trinca V."/>
            <person name="Uliana J.V.C."/>
            <person name="Torres T.T."/>
            <person name="Ward R.J."/>
            <person name="Monesi N."/>
        </authorList>
    </citation>
    <scope>NUCLEOTIDE SEQUENCE</scope>
    <source>
        <strain evidence="13">HSMRA1968</strain>
        <tissue evidence="13">Whole embryos</tissue>
    </source>
</reference>
<accession>A0A9Q0N7Q6</accession>
<protein>
    <recommendedName>
        <fullName evidence="8">Putative alpha-L-fucosidase</fullName>
        <ecNumber evidence="3">3.2.1.51</ecNumber>
    </recommendedName>
    <alternativeName>
        <fullName evidence="9">Alpha-L-fucoside fucohydrolase</fullName>
    </alternativeName>
</protein>
<dbReference type="InterPro" id="IPR017853">
    <property type="entry name" value="GH"/>
</dbReference>
<feature type="chain" id="PRO_5040556922" description="Putative alpha-L-fucosidase" evidence="10">
    <location>
        <begin position="19"/>
        <end position="481"/>
    </location>
</feature>
<dbReference type="InterPro" id="IPR031919">
    <property type="entry name" value="Fucosidase_C"/>
</dbReference>
<dbReference type="OrthoDB" id="6039950at2759"/>
<feature type="signal peptide" evidence="10">
    <location>
        <begin position="1"/>
        <end position="18"/>
    </location>
</feature>
<dbReference type="Gene3D" id="2.60.40.1180">
    <property type="entry name" value="Golgi alpha-mannosidase II"/>
    <property type="match status" value="1"/>
</dbReference>
<evidence type="ECO:0000313" key="13">
    <source>
        <dbReference type="EMBL" id="KAJ6645225.1"/>
    </source>
</evidence>
<dbReference type="InterPro" id="IPR016286">
    <property type="entry name" value="FUC_metazoa-typ"/>
</dbReference>
<dbReference type="GO" id="GO:0004560">
    <property type="term" value="F:alpha-L-fucosidase activity"/>
    <property type="evidence" value="ECO:0007669"/>
    <property type="project" value="UniProtKB-EC"/>
</dbReference>
<dbReference type="FunFam" id="3.20.20.80:FF:000027">
    <property type="entry name" value="Alpha-L-fucosidase"/>
    <property type="match status" value="1"/>
</dbReference>
<dbReference type="Pfam" id="PF01120">
    <property type="entry name" value="Alpha_L_fucos"/>
    <property type="match status" value="1"/>
</dbReference>
<evidence type="ECO:0000259" key="12">
    <source>
        <dbReference type="Pfam" id="PF16757"/>
    </source>
</evidence>
<dbReference type="InterPro" id="IPR000933">
    <property type="entry name" value="Glyco_hydro_29"/>
</dbReference>
<keyword evidence="5 10" id="KW-0378">Hydrolase</keyword>
<feature type="domain" description="Alpha-L-fucosidase C-terminal" evidence="12">
    <location>
        <begin position="376"/>
        <end position="469"/>
    </location>
</feature>
<evidence type="ECO:0000256" key="8">
    <source>
        <dbReference type="ARBA" id="ARBA00074133"/>
    </source>
</evidence>
<dbReference type="SMART" id="SM00812">
    <property type="entry name" value="Alpha_L_fucos"/>
    <property type="match status" value="1"/>
</dbReference>
<proteinExistence type="inferred from homology"/>
<comment type="similarity">
    <text evidence="2 10">Belongs to the glycosyl hydrolase 29 family.</text>
</comment>
<dbReference type="GO" id="GO:0016139">
    <property type="term" value="P:glycoside catabolic process"/>
    <property type="evidence" value="ECO:0007669"/>
    <property type="project" value="TreeGrafter"/>
</dbReference>
<evidence type="ECO:0000256" key="10">
    <source>
        <dbReference type="PIRNR" id="PIRNR001092"/>
    </source>
</evidence>
<dbReference type="InterPro" id="IPR013780">
    <property type="entry name" value="Glyco_hydro_b"/>
</dbReference>
<evidence type="ECO:0000313" key="14">
    <source>
        <dbReference type="Proteomes" id="UP001151699"/>
    </source>
</evidence>
<dbReference type="Gene3D" id="3.20.20.80">
    <property type="entry name" value="Glycosidases"/>
    <property type="match status" value="1"/>
</dbReference>
<dbReference type="PANTHER" id="PTHR10030:SF37">
    <property type="entry name" value="ALPHA-L-FUCOSIDASE-RELATED"/>
    <property type="match status" value="1"/>
</dbReference>
<evidence type="ECO:0000259" key="11">
    <source>
        <dbReference type="Pfam" id="PF01120"/>
    </source>
</evidence>
<dbReference type="PANTHER" id="PTHR10030">
    <property type="entry name" value="ALPHA-L-FUCOSIDASE"/>
    <property type="match status" value="1"/>
</dbReference>
<keyword evidence="7 10" id="KW-0326">Glycosidase</keyword>
<evidence type="ECO:0000256" key="9">
    <source>
        <dbReference type="ARBA" id="ARBA00081661"/>
    </source>
</evidence>
<sequence>MKGIASILLLIAITFANSLQIVDKSSISNEIYRFEPNWDSLDSRELPKWYDEAKIGIFIHWGVYSVPSFGSEWFWSNWRTTNVTEYIDYMKVNYKPGFTYQEFARDFTGEHFNATEWVNLFVQSGAKYVVLTSKHHDGYTLWPSKYSFSWNSVDVGLHRDVIRELAEAVRSDNHLRFGLYHSLFEWYNPMYISDKASEFSQNEFVEKKILPELKELVMNYKPEVIWSDGEWEASYEYWNATEFLSWLYNDSPVADTVVSNDRWGHETLCHHGGFFTCVDRYNPGVLQPHKWENAMTLDKLSWGHRNNAKLDDFLTSQELIRELVATVSCGGNILINVGPDRSGIIQPIFVERLRDMGKWLRVNGEAIYESKPWIYQNDTITPNVWYTSSSTSQTQRRNVYAIVLDYPFDSENVELFSLFGRTDENTTISLLGYPHILQWSVVNNSVLVKFPNKAQLDKRGLNLAWTLKIDVPVEQIPDNFV</sequence>
<evidence type="ECO:0000256" key="1">
    <source>
        <dbReference type="ARBA" id="ARBA00004071"/>
    </source>
</evidence>
<dbReference type="AlphaFoldDB" id="A0A9Q0N7Q6"/>
<comment type="caution">
    <text evidence="13">The sequence shown here is derived from an EMBL/GenBank/DDBJ whole genome shotgun (WGS) entry which is preliminary data.</text>
</comment>
<dbReference type="SUPFAM" id="SSF51445">
    <property type="entry name" value="(Trans)glycosidases"/>
    <property type="match status" value="1"/>
</dbReference>
<evidence type="ECO:0000256" key="2">
    <source>
        <dbReference type="ARBA" id="ARBA00007951"/>
    </source>
</evidence>
<dbReference type="Pfam" id="PF16757">
    <property type="entry name" value="Fucosidase_C"/>
    <property type="match status" value="1"/>
</dbReference>
<name>A0A9Q0N7Q6_9DIPT</name>